<dbReference type="Proteomes" id="UP000288623">
    <property type="component" value="Unassembled WGS sequence"/>
</dbReference>
<evidence type="ECO:0000256" key="2">
    <source>
        <dbReference type="ARBA" id="ARBA00004162"/>
    </source>
</evidence>
<keyword evidence="9 10" id="KW-0472">Membrane</keyword>
<protein>
    <recommendedName>
        <fullName evidence="10">Flagellar protein FliL</fullName>
    </recommendedName>
</protein>
<comment type="subcellular location">
    <subcellularLocation>
        <location evidence="2">Cell membrane</location>
        <topology evidence="2">Single-pass membrane protein</topology>
    </subcellularLocation>
</comment>
<keyword evidence="7 10" id="KW-0283">Flagellar rotation</keyword>
<keyword evidence="12" id="KW-1185">Reference proteome</keyword>
<evidence type="ECO:0000256" key="3">
    <source>
        <dbReference type="ARBA" id="ARBA00008281"/>
    </source>
</evidence>
<evidence type="ECO:0000256" key="4">
    <source>
        <dbReference type="ARBA" id="ARBA00022475"/>
    </source>
</evidence>
<accession>A0A433RT56</accession>
<dbReference type="GO" id="GO:0009425">
    <property type="term" value="C:bacterial-type flagellum basal body"/>
    <property type="evidence" value="ECO:0007669"/>
    <property type="project" value="InterPro"/>
</dbReference>
<evidence type="ECO:0000256" key="1">
    <source>
        <dbReference type="ARBA" id="ARBA00002254"/>
    </source>
</evidence>
<keyword evidence="11" id="KW-0966">Cell projection</keyword>
<comment type="function">
    <text evidence="1 10">Controls the rotational direction of flagella during chemotaxis.</text>
</comment>
<feature type="transmembrane region" description="Helical" evidence="10">
    <location>
        <begin position="6"/>
        <end position="28"/>
    </location>
</feature>
<name>A0A433RT56_9BACL</name>
<keyword evidence="11" id="KW-0969">Cilium</keyword>
<evidence type="ECO:0000256" key="5">
    <source>
        <dbReference type="ARBA" id="ARBA00022500"/>
    </source>
</evidence>
<gene>
    <name evidence="11" type="primary">fliL</name>
    <name evidence="11" type="ORF">QI30_10390</name>
</gene>
<dbReference type="PANTHER" id="PTHR35091:SF2">
    <property type="entry name" value="FLAGELLAR PROTEIN FLIL"/>
    <property type="match status" value="1"/>
</dbReference>
<comment type="similarity">
    <text evidence="3 10">Belongs to the FliL family.</text>
</comment>
<dbReference type="GO" id="GO:0005886">
    <property type="term" value="C:plasma membrane"/>
    <property type="evidence" value="ECO:0007669"/>
    <property type="project" value="UniProtKB-SubCell"/>
</dbReference>
<evidence type="ECO:0000313" key="11">
    <source>
        <dbReference type="EMBL" id="RUS55341.1"/>
    </source>
</evidence>
<sequence length="143" mass="15754">MNKNKVLTIMLIVLVSLTLIGVVATVVITQIGGKDTANAEPDIDTVLESSVDVEELTTNLKGSNFVKISLKVQTDSKDAAEELTKRDFQMKDILIEELSELSKENLEGKKGKAVLQNTLKTKFNGLMQEGQIQRVYITSCIIQ</sequence>
<dbReference type="InterPro" id="IPR005503">
    <property type="entry name" value="FliL"/>
</dbReference>
<dbReference type="OrthoDB" id="2381796at2"/>
<dbReference type="EMBL" id="JTFC01000031">
    <property type="protein sequence ID" value="RUS55341.1"/>
    <property type="molecule type" value="Genomic_DNA"/>
</dbReference>
<keyword evidence="6 10" id="KW-0812">Transmembrane</keyword>
<keyword evidence="11" id="KW-0282">Flagellum</keyword>
<dbReference type="GO" id="GO:0006935">
    <property type="term" value="P:chemotaxis"/>
    <property type="evidence" value="ECO:0007669"/>
    <property type="project" value="UniProtKB-KW"/>
</dbReference>
<evidence type="ECO:0000256" key="7">
    <source>
        <dbReference type="ARBA" id="ARBA00022779"/>
    </source>
</evidence>
<dbReference type="Pfam" id="PF03748">
    <property type="entry name" value="FliL"/>
    <property type="match status" value="1"/>
</dbReference>
<keyword evidence="8 10" id="KW-1133">Transmembrane helix</keyword>
<dbReference type="AlphaFoldDB" id="A0A433RT56"/>
<comment type="caution">
    <text evidence="11">The sequence shown here is derived from an EMBL/GenBank/DDBJ whole genome shotgun (WGS) entry which is preliminary data.</text>
</comment>
<keyword evidence="4 10" id="KW-1003">Cell membrane</keyword>
<dbReference type="NCBIfam" id="NF005826">
    <property type="entry name" value="PRK07718.1"/>
    <property type="match status" value="1"/>
</dbReference>
<organism evidence="11 12">
    <name type="scientific">Candidatus Kurthia intestinigallinarum</name>
    <dbReference type="NCBI Taxonomy" id="1562256"/>
    <lineage>
        <taxon>Bacteria</taxon>
        <taxon>Bacillati</taxon>
        <taxon>Bacillota</taxon>
        <taxon>Bacilli</taxon>
        <taxon>Bacillales</taxon>
        <taxon>Caryophanaceae</taxon>
        <taxon>Kurthia</taxon>
    </lineage>
</organism>
<keyword evidence="5 10" id="KW-0145">Chemotaxis</keyword>
<evidence type="ECO:0000256" key="10">
    <source>
        <dbReference type="RuleBase" id="RU364125"/>
    </source>
</evidence>
<evidence type="ECO:0000313" key="12">
    <source>
        <dbReference type="Proteomes" id="UP000288623"/>
    </source>
</evidence>
<evidence type="ECO:0000256" key="9">
    <source>
        <dbReference type="ARBA" id="ARBA00023136"/>
    </source>
</evidence>
<evidence type="ECO:0000256" key="6">
    <source>
        <dbReference type="ARBA" id="ARBA00022692"/>
    </source>
</evidence>
<proteinExistence type="inferred from homology"/>
<reference evidence="11 12" key="1">
    <citation type="submission" date="2014-11" db="EMBL/GenBank/DDBJ databases">
        <title>Genome sequence and analysis of novel Kurthia sp.</title>
        <authorList>
            <person name="Lawson J.N."/>
            <person name="Gonzalez J.E."/>
            <person name="Rinauldi L."/>
            <person name="Xuan Z."/>
            <person name="Firman A."/>
            <person name="Shaddox L."/>
            <person name="Trudeau A."/>
            <person name="Shah S."/>
            <person name="Reiman D."/>
        </authorList>
    </citation>
    <scope>NUCLEOTIDE SEQUENCE [LARGE SCALE GENOMIC DNA]</scope>
    <source>
        <strain evidence="11 12">3B1D</strain>
    </source>
</reference>
<dbReference type="GO" id="GO:0071978">
    <property type="term" value="P:bacterial-type flagellum-dependent swarming motility"/>
    <property type="evidence" value="ECO:0007669"/>
    <property type="project" value="TreeGrafter"/>
</dbReference>
<evidence type="ECO:0000256" key="8">
    <source>
        <dbReference type="ARBA" id="ARBA00022989"/>
    </source>
</evidence>
<dbReference type="RefSeq" id="WP_126990756.1">
    <property type="nucleotide sequence ID" value="NZ_JTFC01000031.1"/>
</dbReference>
<dbReference type="PANTHER" id="PTHR35091">
    <property type="entry name" value="FLAGELLAR PROTEIN FLIL"/>
    <property type="match status" value="1"/>
</dbReference>